<name>A0AAE0XYH9_9GAST</name>
<proteinExistence type="predicted"/>
<organism evidence="1 2">
    <name type="scientific">Elysia crispata</name>
    <name type="common">lettuce slug</name>
    <dbReference type="NCBI Taxonomy" id="231223"/>
    <lineage>
        <taxon>Eukaryota</taxon>
        <taxon>Metazoa</taxon>
        <taxon>Spiralia</taxon>
        <taxon>Lophotrochozoa</taxon>
        <taxon>Mollusca</taxon>
        <taxon>Gastropoda</taxon>
        <taxon>Heterobranchia</taxon>
        <taxon>Euthyneura</taxon>
        <taxon>Panpulmonata</taxon>
        <taxon>Sacoglossa</taxon>
        <taxon>Placobranchoidea</taxon>
        <taxon>Plakobranchidae</taxon>
        <taxon>Elysia</taxon>
    </lineage>
</organism>
<keyword evidence="2" id="KW-1185">Reference proteome</keyword>
<reference evidence="1" key="1">
    <citation type="journal article" date="2023" name="G3 (Bethesda)">
        <title>A reference genome for the long-term kleptoplast-retaining sea slug Elysia crispata morphotype clarki.</title>
        <authorList>
            <person name="Eastman K.E."/>
            <person name="Pendleton A.L."/>
            <person name="Shaikh M.A."/>
            <person name="Suttiyut T."/>
            <person name="Ogas R."/>
            <person name="Tomko P."/>
            <person name="Gavelis G."/>
            <person name="Widhalm J.R."/>
            <person name="Wisecaver J.H."/>
        </authorList>
    </citation>
    <scope>NUCLEOTIDE SEQUENCE</scope>
    <source>
        <strain evidence="1">ECLA1</strain>
    </source>
</reference>
<comment type="caution">
    <text evidence="1">The sequence shown here is derived from an EMBL/GenBank/DDBJ whole genome shotgun (WGS) entry which is preliminary data.</text>
</comment>
<dbReference type="EMBL" id="JAWDGP010007371">
    <property type="protein sequence ID" value="KAK3722581.1"/>
    <property type="molecule type" value="Genomic_DNA"/>
</dbReference>
<dbReference type="Proteomes" id="UP001283361">
    <property type="component" value="Unassembled WGS sequence"/>
</dbReference>
<accession>A0AAE0XYH9</accession>
<evidence type="ECO:0000313" key="2">
    <source>
        <dbReference type="Proteomes" id="UP001283361"/>
    </source>
</evidence>
<sequence>MKDMDKERSETNHPEIFAVLCPLPHGIKPGSVYWGETAGPKSSTNAAPYSPRRFPLQRGIRCPVPGARCPVPAASG</sequence>
<evidence type="ECO:0000313" key="1">
    <source>
        <dbReference type="EMBL" id="KAK3722581.1"/>
    </source>
</evidence>
<gene>
    <name evidence="1" type="ORF">RRG08_054517</name>
</gene>
<protein>
    <submittedName>
        <fullName evidence="1">Uncharacterized protein</fullName>
    </submittedName>
</protein>
<dbReference type="AlphaFoldDB" id="A0AAE0XYH9"/>